<protein>
    <submittedName>
        <fullName evidence="4">Uncharacterized protein</fullName>
    </submittedName>
</protein>
<evidence type="ECO:0000256" key="3">
    <source>
        <dbReference type="SAM" id="MobiDB-lite"/>
    </source>
</evidence>
<dbReference type="AlphaFoldDB" id="A0A3D3RCF1"/>
<feature type="region of interest" description="Disordered" evidence="3">
    <location>
        <begin position="42"/>
        <end position="63"/>
    </location>
</feature>
<proteinExistence type="predicted"/>
<dbReference type="InterPro" id="IPR013105">
    <property type="entry name" value="TPR_2"/>
</dbReference>
<dbReference type="SMART" id="SM00028">
    <property type="entry name" value="TPR"/>
    <property type="match status" value="2"/>
</dbReference>
<dbReference type="Pfam" id="PF07719">
    <property type="entry name" value="TPR_2"/>
    <property type="match status" value="1"/>
</dbReference>
<dbReference type="InterPro" id="IPR019734">
    <property type="entry name" value="TPR_rpt"/>
</dbReference>
<organism evidence="4 5">
    <name type="scientific">Gimesia maris</name>
    <dbReference type="NCBI Taxonomy" id="122"/>
    <lineage>
        <taxon>Bacteria</taxon>
        <taxon>Pseudomonadati</taxon>
        <taxon>Planctomycetota</taxon>
        <taxon>Planctomycetia</taxon>
        <taxon>Planctomycetales</taxon>
        <taxon>Planctomycetaceae</taxon>
        <taxon>Gimesia</taxon>
    </lineage>
</organism>
<dbReference type="Gene3D" id="1.25.40.10">
    <property type="entry name" value="Tetratricopeptide repeat domain"/>
    <property type="match status" value="1"/>
</dbReference>
<comment type="caution">
    <text evidence="4">The sequence shown here is derived from an EMBL/GenBank/DDBJ whole genome shotgun (WGS) entry which is preliminary data.</text>
</comment>
<gene>
    <name evidence="4" type="ORF">DIT97_23080</name>
</gene>
<evidence type="ECO:0000256" key="1">
    <source>
        <dbReference type="ARBA" id="ARBA00022737"/>
    </source>
</evidence>
<evidence type="ECO:0000313" key="4">
    <source>
        <dbReference type="EMBL" id="HCO25762.1"/>
    </source>
</evidence>
<dbReference type="InterPro" id="IPR011990">
    <property type="entry name" value="TPR-like_helical_dom_sf"/>
</dbReference>
<dbReference type="InterPro" id="IPR050498">
    <property type="entry name" value="Ycf3"/>
</dbReference>
<dbReference type="SUPFAM" id="SSF48452">
    <property type="entry name" value="TPR-like"/>
    <property type="match status" value="1"/>
</dbReference>
<dbReference type="EMBL" id="DQAY01000137">
    <property type="protein sequence ID" value="HCO25762.1"/>
    <property type="molecule type" value="Genomic_DNA"/>
</dbReference>
<evidence type="ECO:0000313" key="5">
    <source>
        <dbReference type="Proteomes" id="UP000263642"/>
    </source>
</evidence>
<accession>A0A3D3RCF1</accession>
<dbReference type="Pfam" id="PF00515">
    <property type="entry name" value="TPR_1"/>
    <property type="match status" value="1"/>
</dbReference>
<keyword evidence="2" id="KW-0802">TPR repeat</keyword>
<dbReference type="Proteomes" id="UP000263642">
    <property type="component" value="Unassembled WGS sequence"/>
</dbReference>
<dbReference type="PANTHER" id="PTHR44858:SF1">
    <property type="entry name" value="UDP-N-ACETYLGLUCOSAMINE--PEPTIDE N-ACETYLGLUCOSAMINYLTRANSFERASE SPINDLY-RELATED"/>
    <property type="match status" value="1"/>
</dbReference>
<keyword evidence="1" id="KW-0677">Repeat</keyword>
<dbReference type="PROSITE" id="PS50293">
    <property type="entry name" value="TPR_REGION"/>
    <property type="match status" value="1"/>
</dbReference>
<name>A0A3D3RCF1_9PLAN</name>
<feature type="non-terminal residue" evidence="4">
    <location>
        <position position="138"/>
    </location>
</feature>
<dbReference type="PANTHER" id="PTHR44858">
    <property type="entry name" value="TETRATRICOPEPTIDE REPEAT PROTEIN 6"/>
    <property type="match status" value="1"/>
</dbReference>
<evidence type="ECO:0000256" key="2">
    <source>
        <dbReference type="ARBA" id="ARBA00022803"/>
    </source>
</evidence>
<reference evidence="4 5" key="1">
    <citation type="journal article" date="2018" name="Nat. Biotechnol.">
        <title>A standardized bacterial taxonomy based on genome phylogeny substantially revises the tree of life.</title>
        <authorList>
            <person name="Parks D.H."/>
            <person name="Chuvochina M."/>
            <person name="Waite D.W."/>
            <person name="Rinke C."/>
            <person name="Skarshewski A."/>
            <person name="Chaumeil P.A."/>
            <person name="Hugenholtz P."/>
        </authorList>
    </citation>
    <scope>NUCLEOTIDE SEQUENCE [LARGE SCALE GENOMIC DNA]</scope>
    <source>
        <strain evidence="4">UBA9375</strain>
    </source>
</reference>
<sequence length="138" mass="14859">MMRSVDHGGRLGSNVCIVFGWASAFAVLALVATAQARESSDIGGATRSCGVESSVGCGNPEQPSERELIEQFGHWEKGKAHLKQGRFKEAVEAFTSAIQIGHNAGVLYLARGNAYRQLGQLDMALSDYSDAIRIEPYL</sequence>